<name>A0A1J4KYS8_9EUKA</name>
<evidence type="ECO:0008006" key="4">
    <source>
        <dbReference type="Google" id="ProtNLM"/>
    </source>
</evidence>
<feature type="transmembrane region" description="Helical" evidence="1">
    <location>
        <begin position="179"/>
        <end position="207"/>
    </location>
</feature>
<keyword evidence="1" id="KW-0472">Membrane</keyword>
<keyword evidence="3" id="KW-1185">Reference proteome</keyword>
<dbReference type="EMBL" id="MLAK01000111">
    <property type="protein sequence ID" value="OHT16401.1"/>
    <property type="molecule type" value="Genomic_DNA"/>
</dbReference>
<feature type="transmembrane region" description="Helical" evidence="1">
    <location>
        <begin position="419"/>
        <end position="444"/>
    </location>
</feature>
<dbReference type="GeneID" id="94825515"/>
<dbReference type="RefSeq" id="XP_068369537.1">
    <property type="nucleotide sequence ID" value="XM_068490811.1"/>
</dbReference>
<feature type="transmembrane region" description="Helical" evidence="1">
    <location>
        <begin position="747"/>
        <end position="774"/>
    </location>
</feature>
<dbReference type="VEuPathDB" id="TrichDB:TRFO_02637"/>
<proteinExistence type="predicted"/>
<keyword evidence="1" id="KW-1133">Transmembrane helix</keyword>
<evidence type="ECO:0000313" key="2">
    <source>
        <dbReference type="EMBL" id="OHT16401.1"/>
    </source>
</evidence>
<organism evidence="2 3">
    <name type="scientific">Tritrichomonas foetus</name>
    <dbReference type="NCBI Taxonomy" id="1144522"/>
    <lineage>
        <taxon>Eukaryota</taxon>
        <taxon>Metamonada</taxon>
        <taxon>Parabasalia</taxon>
        <taxon>Tritrichomonadida</taxon>
        <taxon>Tritrichomonadidae</taxon>
        <taxon>Tritrichomonas</taxon>
    </lineage>
</organism>
<protein>
    <recommendedName>
        <fullName evidence="4">Prominin</fullName>
    </recommendedName>
</protein>
<evidence type="ECO:0000256" key="1">
    <source>
        <dbReference type="SAM" id="Phobius"/>
    </source>
</evidence>
<gene>
    <name evidence="2" type="ORF">TRFO_02637</name>
</gene>
<evidence type="ECO:0000313" key="3">
    <source>
        <dbReference type="Proteomes" id="UP000179807"/>
    </source>
</evidence>
<feature type="transmembrane region" description="Helical" evidence="1">
    <location>
        <begin position="137"/>
        <end position="167"/>
    </location>
</feature>
<feature type="transmembrane region" description="Helical" evidence="1">
    <location>
        <begin position="456"/>
        <end position="487"/>
    </location>
</feature>
<keyword evidence="1" id="KW-0812">Transmembrane</keyword>
<accession>A0A1J4KYS8</accession>
<sequence>MWLVQSKIPETKNIFGSKFGWADILSYQRQLWENSKIIPQITFYPGDPNLNPIIDYFLDKYVNINISKELEKIPDYFPKNVKSKIFQYQTFFKSNNSKADVVQKLVNETYKNVELVGINSSTLGLTDAQLDQILGQFFTIVGVSTLIIAIFIVCLIFLTIFCLGCCCCCNGKTRNNPNWISIIFFGIAFLLMIIGSIAQIASIFGIYNCWNFAVNDFNPITNEVFVSLNNTINDMYGPIKKGLGMPLNNLISKILSVKLDIDEASSSVFNNATDAVDILEYKIYSGYLKDILPNINSTINTISEINKRVKEESICNDSFKIDQIISPDQLDKAKQFSVYLTEIKKSINTLNDLTNFPEEALFVFIEFLNSISPYLNNPENKINFQEIMNLKSKLLKVGNNLMDIKKINISDEFTFNTDIFVKIMVIIPGVIMVLLTVLFAFAFFTHCCCSRCISSCCACVGPCFCNLFGLICGTITSIFLVAAVLLMHNLIDSGDYALNALVDKTFVDRTIQIPDINLTNVTHGVIDVIHFDPVRFNEKIYFMKHFLEANLDDSLLKAANLKKWLPIPQLGSFMNMTFTNLANSANLTIFSDMVTSMQTQINQNIPKSLDQIMGSDFNFTEKISEARNNIEKLRQLMNQTKGTNFSNCTATENELNTIIEAVNLTEAGYSRLFPIYDDALMIINNGVLLGLASLINTFDASIKILFGETGNSIQIITTNLYSILDSTTARPLIGLINMARTSMLYEFTFFCLLSSIAAHLFMVGEFIMVINLWIRRRGMNDQPEITFSTDYSSSSFASKSDNSSNDYGSKISFRVNQSHPKNIDGIHNSQHKKERLSTEYYSNDSFDNHQQHKHEEFVF</sequence>
<dbReference type="Proteomes" id="UP000179807">
    <property type="component" value="Unassembled WGS sequence"/>
</dbReference>
<dbReference type="AlphaFoldDB" id="A0A1J4KYS8"/>
<comment type="caution">
    <text evidence="2">The sequence shown here is derived from an EMBL/GenBank/DDBJ whole genome shotgun (WGS) entry which is preliminary data.</text>
</comment>
<reference evidence="2" key="1">
    <citation type="submission" date="2016-10" db="EMBL/GenBank/DDBJ databases">
        <authorList>
            <person name="Benchimol M."/>
            <person name="Almeida L.G."/>
            <person name="Vasconcelos A.T."/>
            <person name="Perreira-Neves A."/>
            <person name="Rosa I.A."/>
            <person name="Tasca T."/>
            <person name="Bogo M.R."/>
            <person name="de Souza W."/>
        </authorList>
    </citation>
    <scope>NUCLEOTIDE SEQUENCE [LARGE SCALE GENOMIC DNA]</scope>
    <source>
        <strain evidence="2">K</strain>
    </source>
</reference>